<evidence type="ECO:0000256" key="1">
    <source>
        <dbReference type="ARBA" id="ARBA00004127"/>
    </source>
</evidence>
<evidence type="ECO:0000256" key="3">
    <source>
        <dbReference type="ARBA" id="ARBA00022692"/>
    </source>
</evidence>
<evidence type="ECO:0000313" key="7">
    <source>
        <dbReference type="EMBL" id="EDO06163.1"/>
    </source>
</evidence>
<evidence type="ECO:0000256" key="6">
    <source>
        <dbReference type="SAM" id="Phobius"/>
    </source>
</evidence>
<dbReference type="GO" id="GO:0012505">
    <property type="term" value="C:endomembrane system"/>
    <property type="evidence" value="ECO:0007669"/>
    <property type="project" value="UniProtKB-SubCell"/>
</dbReference>
<evidence type="ECO:0000256" key="2">
    <source>
        <dbReference type="ARBA" id="ARBA00007049"/>
    </source>
</evidence>
<dbReference type="GeneID" id="5477959"/>
<dbReference type="KEGG" id="bbo:BBOV_II002070"/>
<dbReference type="InterPro" id="IPR008217">
    <property type="entry name" value="Ccc1_fam"/>
</dbReference>
<keyword evidence="4 6" id="KW-1133">Transmembrane helix</keyword>
<protein>
    <submittedName>
        <fullName evidence="7">Integral membrane protein, putative</fullName>
    </submittedName>
</protein>
<comment type="caution">
    <text evidence="7">The sequence shown here is derived from an EMBL/GenBank/DDBJ whole genome shotgun (WGS) entry which is preliminary data.</text>
</comment>
<dbReference type="eggNOG" id="KOG4473">
    <property type="taxonomic scope" value="Eukaryota"/>
</dbReference>
<evidence type="ECO:0000256" key="5">
    <source>
        <dbReference type="ARBA" id="ARBA00023136"/>
    </source>
</evidence>
<comment type="subcellular location">
    <subcellularLocation>
        <location evidence="1">Endomembrane system</location>
        <topology evidence="1">Multi-pass membrane protein</topology>
    </subcellularLocation>
</comment>
<dbReference type="Pfam" id="PF01988">
    <property type="entry name" value="VIT1"/>
    <property type="match status" value="1"/>
</dbReference>
<proteinExistence type="inferred from homology"/>
<keyword evidence="3 6" id="KW-0812">Transmembrane</keyword>
<dbReference type="Proteomes" id="UP000002173">
    <property type="component" value="Chromosome 2"/>
</dbReference>
<evidence type="ECO:0000256" key="4">
    <source>
        <dbReference type="ARBA" id="ARBA00022989"/>
    </source>
</evidence>
<feature type="transmembrane region" description="Helical" evidence="6">
    <location>
        <begin position="196"/>
        <end position="219"/>
    </location>
</feature>
<name>A7ATA2_BABBO</name>
<feature type="transmembrane region" description="Helical" evidence="6">
    <location>
        <begin position="231"/>
        <end position="255"/>
    </location>
</feature>
<organism evidence="7 8">
    <name type="scientific">Babesia bovis</name>
    <dbReference type="NCBI Taxonomy" id="5865"/>
    <lineage>
        <taxon>Eukaryota</taxon>
        <taxon>Sar</taxon>
        <taxon>Alveolata</taxon>
        <taxon>Apicomplexa</taxon>
        <taxon>Aconoidasida</taxon>
        <taxon>Piroplasmida</taxon>
        <taxon>Babesiidae</taxon>
        <taxon>Babesia</taxon>
    </lineage>
</organism>
<dbReference type="GO" id="GO:0030026">
    <property type="term" value="P:intracellular manganese ion homeostasis"/>
    <property type="evidence" value="ECO:0007669"/>
    <property type="project" value="InterPro"/>
</dbReference>
<gene>
    <name evidence="7" type="ORF">BBOV_II002070</name>
</gene>
<comment type="similarity">
    <text evidence="2">Belongs to the CCC1 family.</text>
</comment>
<keyword evidence="8" id="KW-1185">Reference proteome</keyword>
<feature type="transmembrane region" description="Helical" evidence="6">
    <location>
        <begin position="168"/>
        <end position="190"/>
    </location>
</feature>
<accession>A7ATA2</accession>
<sequence length="265" mass="28741">MAPDLVVSIPSVTEGKAVHNEDHLDGSSAVIKVIVFGGIDGILTMFAVVSGCAGAAISPLQTICVTIGTLLASAFSMGHGEFISSKAEHDYMEAERLREEKEVAEKPDMEKKEMFDIYTGRYNFTPEDANCLVDLTFSNKEFFLRHMMVEELGILLVKDELTPVKRGVIMFGSFCVLGSFPLVGFFGYFLNVAKSTSQIIGFTTTALFSILGTMCLGYFKGSYTKQSRIKSAMFMAFNGIVVGLISYLSGLALTVGSDTSNLNMS</sequence>
<dbReference type="AlphaFoldDB" id="A7ATA2"/>
<dbReference type="PANTHER" id="PTHR31851">
    <property type="entry name" value="FE(2+)/MN(2+) TRANSPORTER PCL1"/>
    <property type="match status" value="1"/>
</dbReference>
<dbReference type="EMBL" id="AAXT01000003">
    <property type="protein sequence ID" value="EDO06163.1"/>
    <property type="molecule type" value="Genomic_DNA"/>
</dbReference>
<dbReference type="OMA" id="SRIGWLR"/>
<keyword evidence="5 6" id="KW-0472">Membrane</keyword>
<dbReference type="InParanoid" id="A7ATA2"/>
<evidence type="ECO:0000313" key="8">
    <source>
        <dbReference type="Proteomes" id="UP000002173"/>
    </source>
</evidence>
<dbReference type="VEuPathDB" id="PiroplasmaDB:BBOV_II002070"/>
<dbReference type="GO" id="GO:0005384">
    <property type="term" value="F:manganese ion transmembrane transporter activity"/>
    <property type="evidence" value="ECO:0007669"/>
    <property type="project" value="InterPro"/>
</dbReference>
<reference evidence="7 8" key="1">
    <citation type="journal article" date="2007" name="PLoS Pathog.">
        <title>Genome sequence of Babesia bovis and comparative analysis of apicomplexan hemoprotozoa.</title>
        <authorList>
            <person name="Brayton K.A."/>
            <person name="Lau A.O.T."/>
            <person name="Herndon D.R."/>
            <person name="Hannick L."/>
            <person name="Kappmeyer L.S."/>
            <person name="Berens S.J."/>
            <person name="Bidwell S.L."/>
            <person name="Brown W.C."/>
            <person name="Crabtree J."/>
            <person name="Fadrosh D."/>
            <person name="Feldblum T."/>
            <person name="Forberger H.A."/>
            <person name="Haas B.J."/>
            <person name="Howell J.M."/>
            <person name="Khouri H."/>
            <person name="Koo H."/>
            <person name="Mann D.J."/>
            <person name="Norimine J."/>
            <person name="Paulsen I.T."/>
            <person name="Radune D."/>
            <person name="Ren Q."/>
            <person name="Smith R.K. Jr."/>
            <person name="Suarez C.E."/>
            <person name="White O."/>
            <person name="Wortman J.R."/>
            <person name="Knowles D.P. Jr."/>
            <person name="McElwain T.F."/>
            <person name="Nene V.M."/>
        </authorList>
    </citation>
    <scope>NUCLEOTIDE SEQUENCE [LARGE SCALE GENOMIC DNA]</scope>
    <source>
        <strain evidence="7">T2Bo</strain>
    </source>
</reference>
<dbReference type="STRING" id="5865.A7ATA2"/>